<accession>A0AAG5D3J5</accession>
<evidence type="ECO:0000256" key="1">
    <source>
        <dbReference type="SAM" id="MobiDB-lite"/>
    </source>
</evidence>
<feature type="region of interest" description="Disordered" evidence="1">
    <location>
        <begin position="50"/>
        <end position="69"/>
    </location>
</feature>
<keyword evidence="3" id="KW-1185">Reference proteome</keyword>
<name>A0AAG5D3J5_ANOAO</name>
<protein>
    <submittedName>
        <fullName evidence="2">Uncharacterized protein</fullName>
    </submittedName>
</protein>
<proteinExistence type="predicted"/>
<organism evidence="2 3">
    <name type="scientific">Anopheles atroparvus</name>
    <name type="common">European mosquito</name>
    <dbReference type="NCBI Taxonomy" id="41427"/>
    <lineage>
        <taxon>Eukaryota</taxon>
        <taxon>Metazoa</taxon>
        <taxon>Ecdysozoa</taxon>
        <taxon>Arthropoda</taxon>
        <taxon>Hexapoda</taxon>
        <taxon>Insecta</taxon>
        <taxon>Pterygota</taxon>
        <taxon>Neoptera</taxon>
        <taxon>Endopterygota</taxon>
        <taxon>Diptera</taxon>
        <taxon>Nematocera</taxon>
        <taxon>Culicoidea</taxon>
        <taxon>Culicidae</taxon>
        <taxon>Anophelinae</taxon>
        <taxon>Anopheles</taxon>
    </lineage>
</organism>
<dbReference type="EnsemblMetazoa" id="ENSAATROPT006452">
    <property type="protein sequence ID" value="ENSAATROPP005842"/>
    <property type="gene ID" value="ENSAATROPG005231"/>
</dbReference>
<reference evidence="2" key="1">
    <citation type="submission" date="2024-04" db="UniProtKB">
        <authorList>
            <consortium name="EnsemblMetazoa"/>
        </authorList>
    </citation>
    <scope>IDENTIFICATION</scope>
    <source>
        <strain evidence="2">EBRO</strain>
    </source>
</reference>
<evidence type="ECO:0000313" key="2">
    <source>
        <dbReference type="EnsemblMetazoa" id="ENSAATROPP005842"/>
    </source>
</evidence>
<sequence length="69" mass="7500">MPWNGRAVRQQGTHGRAAIAVLGKHHPARSDWKCVPRAEYECVPAAAKAQHTGPEALFNRADRTGQAAQ</sequence>
<evidence type="ECO:0000313" key="3">
    <source>
        <dbReference type="Proteomes" id="UP000075880"/>
    </source>
</evidence>
<dbReference type="AlphaFoldDB" id="A0AAG5D3J5"/>
<dbReference type="Proteomes" id="UP000075880">
    <property type="component" value="Unassembled WGS sequence"/>
</dbReference>